<dbReference type="InterPro" id="IPR043502">
    <property type="entry name" value="DNA/RNA_pol_sf"/>
</dbReference>
<dbReference type="InterPro" id="IPR000477">
    <property type="entry name" value="RT_dom"/>
</dbReference>
<accession>A0ABQ5A4Q0</accession>
<keyword evidence="2" id="KW-0695">RNA-directed DNA polymerase</keyword>
<dbReference type="PANTHER" id="PTHR33116:SF78">
    <property type="entry name" value="OS12G0587133 PROTEIN"/>
    <property type="match status" value="1"/>
</dbReference>
<dbReference type="Proteomes" id="UP001151760">
    <property type="component" value="Unassembled WGS sequence"/>
</dbReference>
<dbReference type="PROSITE" id="PS50878">
    <property type="entry name" value="RT_POL"/>
    <property type="match status" value="1"/>
</dbReference>
<evidence type="ECO:0000313" key="2">
    <source>
        <dbReference type="EMBL" id="GJS96023.1"/>
    </source>
</evidence>
<protein>
    <submittedName>
        <fullName evidence="2">Reverse transcriptase domain, reverse transcriptase zinc-binding domain protein</fullName>
    </submittedName>
</protein>
<keyword evidence="3" id="KW-1185">Reference proteome</keyword>
<sequence length="269" mass="30270">MLAERVKRVAGNVVREVQNAFIKGRYILDGVLIANETMEFLKKKKEKGLVFKVDFEKAYDSINWIFILDLMKRMGFGEKLCKWVEICLRSATMSILVNGFPSEEFGLERGVRQGDPLSPFLFILAAEGLNAIVTEAVEKGIFRGVVVGANKVTVSYLQYADDAIFFGEWNKENAKALMCILKCFEEVSGLKVNYNKSKIYDIGVNEGDMIDMARWMGCGIGEFSFTYLGLPIGENMRRVNAWSPVVEKFKSRLADWKAKTMSFGGISIG</sequence>
<keyword evidence="2" id="KW-0808">Transferase</keyword>
<evidence type="ECO:0000259" key="1">
    <source>
        <dbReference type="PROSITE" id="PS50878"/>
    </source>
</evidence>
<reference evidence="2" key="1">
    <citation type="journal article" date="2022" name="Int. J. Mol. Sci.">
        <title>Draft Genome of Tanacetum Coccineum: Genomic Comparison of Closely Related Tanacetum-Family Plants.</title>
        <authorList>
            <person name="Yamashiro T."/>
            <person name="Shiraishi A."/>
            <person name="Nakayama K."/>
            <person name="Satake H."/>
        </authorList>
    </citation>
    <scope>NUCLEOTIDE SEQUENCE</scope>
</reference>
<reference evidence="2" key="2">
    <citation type="submission" date="2022-01" db="EMBL/GenBank/DDBJ databases">
        <authorList>
            <person name="Yamashiro T."/>
            <person name="Shiraishi A."/>
            <person name="Satake H."/>
            <person name="Nakayama K."/>
        </authorList>
    </citation>
    <scope>NUCLEOTIDE SEQUENCE</scope>
</reference>
<feature type="domain" description="Reverse transcriptase" evidence="1">
    <location>
        <begin position="1"/>
        <end position="232"/>
    </location>
</feature>
<gene>
    <name evidence="2" type="ORF">Tco_0802991</name>
</gene>
<organism evidence="2 3">
    <name type="scientific">Tanacetum coccineum</name>
    <dbReference type="NCBI Taxonomy" id="301880"/>
    <lineage>
        <taxon>Eukaryota</taxon>
        <taxon>Viridiplantae</taxon>
        <taxon>Streptophyta</taxon>
        <taxon>Embryophyta</taxon>
        <taxon>Tracheophyta</taxon>
        <taxon>Spermatophyta</taxon>
        <taxon>Magnoliopsida</taxon>
        <taxon>eudicotyledons</taxon>
        <taxon>Gunneridae</taxon>
        <taxon>Pentapetalae</taxon>
        <taxon>asterids</taxon>
        <taxon>campanulids</taxon>
        <taxon>Asterales</taxon>
        <taxon>Asteraceae</taxon>
        <taxon>Asteroideae</taxon>
        <taxon>Anthemideae</taxon>
        <taxon>Anthemidinae</taxon>
        <taxon>Tanacetum</taxon>
    </lineage>
</organism>
<dbReference type="Pfam" id="PF00078">
    <property type="entry name" value="RVT_1"/>
    <property type="match status" value="1"/>
</dbReference>
<name>A0ABQ5A4Q0_9ASTR</name>
<comment type="caution">
    <text evidence="2">The sequence shown here is derived from an EMBL/GenBank/DDBJ whole genome shotgun (WGS) entry which is preliminary data.</text>
</comment>
<dbReference type="PANTHER" id="PTHR33116">
    <property type="entry name" value="REVERSE TRANSCRIPTASE ZINC-BINDING DOMAIN-CONTAINING PROTEIN-RELATED-RELATED"/>
    <property type="match status" value="1"/>
</dbReference>
<evidence type="ECO:0000313" key="3">
    <source>
        <dbReference type="Proteomes" id="UP001151760"/>
    </source>
</evidence>
<dbReference type="EMBL" id="BQNB010011855">
    <property type="protein sequence ID" value="GJS96023.1"/>
    <property type="molecule type" value="Genomic_DNA"/>
</dbReference>
<dbReference type="CDD" id="cd01650">
    <property type="entry name" value="RT_nLTR_like"/>
    <property type="match status" value="1"/>
</dbReference>
<keyword evidence="2" id="KW-0548">Nucleotidyltransferase</keyword>
<dbReference type="GO" id="GO:0003964">
    <property type="term" value="F:RNA-directed DNA polymerase activity"/>
    <property type="evidence" value="ECO:0007669"/>
    <property type="project" value="UniProtKB-KW"/>
</dbReference>
<dbReference type="SUPFAM" id="SSF56672">
    <property type="entry name" value="DNA/RNA polymerases"/>
    <property type="match status" value="1"/>
</dbReference>
<proteinExistence type="predicted"/>